<name>E9GTZ9_DAPPU</name>
<sequence>MYIYIYKKRLICVLRMGRPAGQSIMAKKCISVGPRLKKGKRERQFHSSSATLTRGCPVLYCVLGKTF</sequence>
<evidence type="ECO:0000313" key="1">
    <source>
        <dbReference type="EMBL" id="EFX76946.1"/>
    </source>
</evidence>
<dbReference type="InParanoid" id="E9GTZ9"/>
<dbReference type="AlphaFoldDB" id="E9GTZ9"/>
<keyword evidence="2" id="KW-1185">Reference proteome</keyword>
<organism evidence="1 2">
    <name type="scientific">Daphnia pulex</name>
    <name type="common">Water flea</name>
    <dbReference type="NCBI Taxonomy" id="6669"/>
    <lineage>
        <taxon>Eukaryota</taxon>
        <taxon>Metazoa</taxon>
        <taxon>Ecdysozoa</taxon>
        <taxon>Arthropoda</taxon>
        <taxon>Crustacea</taxon>
        <taxon>Branchiopoda</taxon>
        <taxon>Diplostraca</taxon>
        <taxon>Cladocera</taxon>
        <taxon>Anomopoda</taxon>
        <taxon>Daphniidae</taxon>
        <taxon>Daphnia</taxon>
    </lineage>
</organism>
<proteinExistence type="predicted"/>
<evidence type="ECO:0000313" key="2">
    <source>
        <dbReference type="Proteomes" id="UP000000305"/>
    </source>
</evidence>
<protein>
    <submittedName>
        <fullName evidence="1">Uncharacterized protein</fullName>
    </submittedName>
</protein>
<dbReference type="KEGG" id="dpx:DAPPUDRAFT_305960"/>
<dbReference type="HOGENOM" id="CLU_2815043_0_0_1"/>
<reference evidence="1 2" key="1">
    <citation type="journal article" date="2011" name="Science">
        <title>The ecoresponsive genome of Daphnia pulex.</title>
        <authorList>
            <person name="Colbourne J.K."/>
            <person name="Pfrender M.E."/>
            <person name="Gilbert D."/>
            <person name="Thomas W.K."/>
            <person name="Tucker A."/>
            <person name="Oakley T.H."/>
            <person name="Tokishita S."/>
            <person name="Aerts A."/>
            <person name="Arnold G.J."/>
            <person name="Basu M.K."/>
            <person name="Bauer D.J."/>
            <person name="Caceres C.E."/>
            <person name="Carmel L."/>
            <person name="Casola C."/>
            <person name="Choi J.H."/>
            <person name="Detter J.C."/>
            <person name="Dong Q."/>
            <person name="Dusheyko S."/>
            <person name="Eads B.D."/>
            <person name="Frohlich T."/>
            <person name="Geiler-Samerotte K.A."/>
            <person name="Gerlach D."/>
            <person name="Hatcher P."/>
            <person name="Jogdeo S."/>
            <person name="Krijgsveld J."/>
            <person name="Kriventseva E.V."/>
            <person name="Kultz D."/>
            <person name="Laforsch C."/>
            <person name="Lindquist E."/>
            <person name="Lopez J."/>
            <person name="Manak J.R."/>
            <person name="Muller J."/>
            <person name="Pangilinan J."/>
            <person name="Patwardhan R.P."/>
            <person name="Pitluck S."/>
            <person name="Pritham E.J."/>
            <person name="Rechtsteiner A."/>
            <person name="Rho M."/>
            <person name="Rogozin I.B."/>
            <person name="Sakarya O."/>
            <person name="Salamov A."/>
            <person name="Schaack S."/>
            <person name="Shapiro H."/>
            <person name="Shiga Y."/>
            <person name="Skalitzky C."/>
            <person name="Smith Z."/>
            <person name="Souvorov A."/>
            <person name="Sung W."/>
            <person name="Tang Z."/>
            <person name="Tsuchiya D."/>
            <person name="Tu H."/>
            <person name="Vos H."/>
            <person name="Wang M."/>
            <person name="Wolf Y.I."/>
            <person name="Yamagata H."/>
            <person name="Yamada T."/>
            <person name="Ye Y."/>
            <person name="Shaw J.R."/>
            <person name="Andrews J."/>
            <person name="Crease T.J."/>
            <person name="Tang H."/>
            <person name="Lucas S.M."/>
            <person name="Robertson H.M."/>
            <person name="Bork P."/>
            <person name="Koonin E.V."/>
            <person name="Zdobnov E.M."/>
            <person name="Grigoriev I.V."/>
            <person name="Lynch M."/>
            <person name="Boore J.L."/>
        </authorList>
    </citation>
    <scope>NUCLEOTIDE SEQUENCE [LARGE SCALE GENOMIC DNA]</scope>
</reference>
<accession>E9GTZ9</accession>
<dbReference type="EMBL" id="GL732565">
    <property type="protein sequence ID" value="EFX76946.1"/>
    <property type="molecule type" value="Genomic_DNA"/>
</dbReference>
<dbReference type="Proteomes" id="UP000000305">
    <property type="component" value="Unassembled WGS sequence"/>
</dbReference>
<gene>
    <name evidence="1" type="ORF">DAPPUDRAFT_305960</name>
</gene>